<evidence type="ECO:0000256" key="5">
    <source>
        <dbReference type="ARBA" id="ARBA00022801"/>
    </source>
</evidence>
<protein>
    <recommendedName>
        <fullName evidence="8">DNA polymerase III polC-type</fullName>
    </recommendedName>
</protein>
<dbReference type="SMART" id="SM00479">
    <property type="entry name" value="EXOIII"/>
    <property type="match status" value="1"/>
</dbReference>
<keyword evidence="3" id="KW-0235">DNA replication</keyword>
<keyword evidence="11" id="KW-1185">Reference proteome</keyword>
<dbReference type="Gene3D" id="3.30.420.10">
    <property type="entry name" value="Ribonuclease H-like superfamily/Ribonuclease H"/>
    <property type="match status" value="1"/>
</dbReference>
<dbReference type="EMBL" id="AP026802">
    <property type="protein sequence ID" value="BDR58965.1"/>
    <property type="molecule type" value="Genomic_DNA"/>
</dbReference>
<dbReference type="InterPro" id="IPR036397">
    <property type="entry name" value="RNaseH_sf"/>
</dbReference>
<dbReference type="InterPro" id="IPR013520">
    <property type="entry name" value="Ribonucl_H"/>
</dbReference>
<evidence type="ECO:0000313" key="10">
    <source>
        <dbReference type="EMBL" id="BDR58965.1"/>
    </source>
</evidence>
<evidence type="ECO:0000313" key="11">
    <source>
        <dbReference type="Proteomes" id="UP001321861"/>
    </source>
</evidence>
<evidence type="ECO:0000256" key="1">
    <source>
        <dbReference type="ARBA" id="ARBA00022679"/>
    </source>
</evidence>
<reference evidence="10 11" key="1">
    <citation type="journal article" date="2023" name="Microbiol. Spectr.">
        <title>Symbiosis of Carpenter Bees with Uncharacterized Lactic Acid Bacteria Showing NAD Auxotrophy.</title>
        <authorList>
            <person name="Kawasaki S."/>
            <person name="Ozawa K."/>
            <person name="Mori T."/>
            <person name="Yamamoto A."/>
            <person name="Ito M."/>
            <person name="Ohkuma M."/>
            <person name="Sakamoto M."/>
            <person name="Matsutani M."/>
        </authorList>
    </citation>
    <scope>NUCLEOTIDE SEQUENCE [LARGE SCALE GENOMIC DNA]</scope>
    <source>
        <strain evidence="10 11">XA3</strain>
    </source>
</reference>
<dbReference type="Proteomes" id="UP001321861">
    <property type="component" value="Chromosome"/>
</dbReference>
<proteinExistence type="predicted"/>
<dbReference type="CDD" id="cd06127">
    <property type="entry name" value="DEDDh"/>
    <property type="match status" value="1"/>
</dbReference>
<keyword evidence="1" id="KW-0808">Transferase</keyword>
<dbReference type="PANTHER" id="PTHR30231">
    <property type="entry name" value="DNA POLYMERASE III SUBUNIT EPSILON"/>
    <property type="match status" value="1"/>
</dbReference>
<dbReference type="InterPro" id="IPR010152">
    <property type="entry name" value="CRISPR-assoc_prot_Cas2_sub"/>
</dbReference>
<dbReference type="InterPro" id="IPR012337">
    <property type="entry name" value="RNaseH-like_sf"/>
</dbReference>
<evidence type="ECO:0000256" key="7">
    <source>
        <dbReference type="ARBA" id="ARBA00022932"/>
    </source>
</evidence>
<dbReference type="Pfam" id="PF09707">
    <property type="entry name" value="Cas_Cas2CT1978"/>
    <property type="match status" value="1"/>
</dbReference>
<dbReference type="CDD" id="cd09755">
    <property type="entry name" value="Cas2_I-E"/>
    <property type="match status" value="1"/>
</dbReference>
<dbReference type="AlphaFoldDB" id="A0AAU9DG91"/>
<dbReference type="GO" id="GO:0006260">
    <property type="term" value="P:DNA replication"/>
    <property type="evidence" value="ECO:0007669"/>
    <property type="project" value="UniProtKB-KW"/>
</dbReference>
<dbReference type="PANTHER" id="PTHR30231:SF4">
    <property type="entry name" value="PROTEIN NEN2"/>
    <property type="match status" value="1"/>
</dbReference>
<evidence type="ECO:0000256" key="2">
    <source>
        <dbReference type="ARBA" id="ARBA00022695"/>
    </source>
</evidence>
<keyword evidence="2" id="KW-0548">Nucleotidyltransferase</keyword>
<dbReference type="Gene3D" id="3.30.70.240">
    <property type="match status" value="1"/>
</dbReference>
<gene>
    <name evidence="10" type="ORF">XA3_14060</name>
</gene>
<dbReference type="GO" id="GO:0008408">
    <property type="term" value="F:3'-5' exonuclease activity"/>
    <property type="evidence" value="ECO:0007669"/>
    <property type="project" value="TreeGrafter"/>
</dbReference>
<evidence type="ECO:0000259" key="9">
    <source>
        <dbReference type="SMART" id="SM00479"/>
    </source>
</evidence>
<keyword evidence="5" id="KW-0378">Hydrolase</keyword>
<accession>A0AAU9DG91</accession>
<keyword evidence="7" id="KW-0239">DNA-directed DNA polymerase</keyword>
<evidence type="ECO:0000256" key="8">
    <source>
        <dbReference type="ARBA" id="ARBA00070925"/>
    </source>
</evidence>
<dbReference type="InterPro" id="IPR006054">
    <property type="entry name" value="DnaQ"/>
</dbReference>
<dbReference type="FunFam" id="3.30.420.10:FF:000045">
    <property type="entry name" value="3'-5' exonuclease DinG"/>
    <property type="match status" value="1"/>
</dbReference>
<dbReference type="Pfam" id="PF00929">
    <property type="entry name" value="RNase_T"/>
    <property type="match status" value="1"/>
</dbReference>
<sequence>MIVITLTKVPRSLRGDLTKWCQEIQTGVYVGNFSARIRDQLWDRIMRDIGNGQATMVFNVQNEFGYQIRTTRIDYQVVDFDGIPLVKRLNKVEGLVKHGFSNAAKWRKAKKFTQKRVVSNNPTSFMSLDVETTGLDVSKDQIISIGAVKNNIDGFKEKFHVFVKTDKKIPENITKLTGITNLILENEGVELSEALLDIKEFAEDMPIVGYNLSFDDKFISMAFRNLNESELSNKLIDLMPVVKKKNKFLDDYRLGTVLEKYEIENLKPHESLSDADATMDLAEKLIKNGDLEI</sequence>
<name>A0AAU9DG91_9LACO</name>
<feature type="domain" description="Exonuclease" evidence="9">
    <location>
        <begin position="124"/>
        <end position="291"/>
    </location>
</feature>
<dbReference type="SUPFAM" id="SSF53098">
    <property type="entry name" value="Ribonuclease H-like"/>
    <property type="match status" value="1"/>
</dbReference>
<dbReference type="NCBIfam" id="TIGR00573">
    <property type="entry name" value="dnaq"/>
    <property type="match status" value="1"/>
</dbReference>
<evidence type="ECO:0000256" key="6">
    <source>
        <dbReference type="ARBA" id="ARBA00022839"/>
    </source>
</evidence>
<dbReference type="RefSeq" id="WP_317634784.1">
    <property type="nucleotide sequence ID" value="NZ_AP026802.1"/>
</dbReference>
<dbReference type="KEGG" id="xap:XA3_14060"/>
<keyword evidence="4" id="KW-0540">Nuclease</keyword>
<dbReference type="NCBIfam" id="TIGR01873">
    <property type="entry name" value="cas_CT1978"/>
    <property type="match status" value="1"/>
</dbReference>
<dbReference type="GO" id="GO:0003887">
    <property type="term" value="F:DNA-directed DNA polymerase activity"/>
    <property type="evidence" value="ECO:0007669"/>
    <property type="project" value="UniProtKB-KW"/>
</dbReference>
<organism evidence="10 11">
    <name type="scientific">Xylocopilactobacillus apicola</name>
    <dbReference type="NCBI Taxonomy" id="2932184"/>
    <lineage>
        <taxon>Bacteria</taxon>
        <taxon>Bacillati</taxon>
        <taxon>Bacillota</taxon>
        <taxon>Bacilli</taxon>
        <taxon>Lactobacillales</taxon>
        <taxon>Lactobacillaceae</taxon>
        <taxon>Xylocopilactobacillus</taxon>
    </lineage>
</organism>
<evidence type="ECO:0000256" key="4">
    <source>
        <dbReference type="ARBA" id="ARBA00022722"/>
    </source>
</evidence>
<evidence type="ECO:0000256" key="3">
    <source>
        <dbReference type="ARBA" id="ARBA00022705"/>
    </source>
</evidence>
<keyword evidence="6" id="KW-0269">Exonuclease</keyword>
<dbReference type="GO" id="GO:0003677">
    <property type="term" value="F:DNA binding"/>
    <property type="evidence" value="ECO:0007669"/>
    <property type="project" value="InterPro"/>
</dbReference>